<dbReference type="OMA" id="KAICKGM"/>
<dbReference type="PROSITE" id="PS50949">
    <property type="entry name" value="HTH_GNTR"/>
    <property type="match status" value="1"/>
</dbReference>
<protein>
    <submittedName>
        <fullName evidence="5">GntR family transcriptional regulator</fullName>
    </submittedName>
</protein>
<dbReference type="InterPro" id="IPR036388">
    <property type="entry name" value="WH-like_DNA-bd_sf"/>
</dbReference>
<reference evidence="5 7" key="2">
    <citation type="submission" date="2019-02" db="EMBL/GenBank/DDBJ databases">
        <title>Genome sequencing of Clostridium botulinum clinical isolates.</title>
        <authorList>
            <person name="Brunt J."/>
            <person name="Van Vliet A.H.M."/>
            <person name="Stringer S.C."/>
            <person name="Grant K.A."/>
            <person name="Carter A.C."/>
            <person name="Peck M.W."/>
        </authorList>
    </citation>
    <scope>NUCLEOTIDE SEQUENCE [LARGE SCALE GENOMIC DNA]</scope>
    <source>
        <strain evidence="5 7">H142660711</strain>
    </source>
</reference>
<evidence type="ECO:0000313" key="6">
    <source>
        <dbReference type="EMBL" id="QRI54928.1"/>
    </source>
</evidence>
<organism evidence="5 7">
    <name type="scientific">Clostridium botulinum</name>
    <dbReference type="NCBI Taxonomy" id="1491"/>
    <lineage>
        <taxon>Bacteria</taxon>
        <taxon>Bacillati</taxon>
        <taxon>Bacillota</taxon>
        <taxon>Clostridia</taxon>
        <taxon>Eubacteriales</taxon>
        <taxon>Clostridiaceae</taxon>
        <taxon>Clostridium</taxon>
    </lineage>
</organism>
<evidence type="ECO:0000259" key="4">
    <source>
        <dbReference type="PROSITE" id="PS50949"/>
    </source>
</evidence>
<accession>A0A0A2HE74</accession>
<dbReference type="SMART" id="SM00345">
    <property type="entry name" value="HTH_GNTR"/>
    <property type="match status" value="1"/>
</dbReference>
<evidence type="ECO:0000256" key="1">
    <source>
        <dbReference type="ARBA" id="ARBA00023015"/>
    </source>
</evidence>
<proteinExistence type="predicted"/>
<dbReference type="SUPFAM" id="SSF46785">
    <property type="entry name" value="Winged helix' DNA-binding domain"/>
    <property type="match status" value="1"/>
</dbReference>
<dbReference type="CDD" id="cd07377">
    <property type="entry name" value="WHTH_GntR"/>
    <property type="match status" value="1"/>
</dbReference>
<dbReference type="EMBL" id="CP069280">
    <property type="protein sequence ID" value="QRI54928.1"/>
    <property type="molecule type" value="Genomic_DNA"/>
</dbReference>
<dbReference type="InterPro" id="IPR036390">
    <property type="entry name" value="WH_DNA-bd_sf"/>
</dbReference>
<sequence>MILHIDFESQTPIYEQLKRQIIEGIAKGHLKTGDPLPSVRQLAEDIGINLHTVNKVYNILKAEGYVVIDRRVGAVISTNLPKKTDEYKNNLKDVLKYITADAHCRGFSKEEFVKFCEDILKEYE</sequence>
<keyword evidence="3" id="KW-0804">Transcription</keyword>
<evidence type="ECO:0000313" key="7">
    <source>
        <dbReference type="Proteomes" id="UP000473887"/>
    </source>
</evidence>
<dbReference type="Pfam" id="PF00392">
    <property type="entry name" value="GntR"/>
    <property type="match status" value="1"/>
</dbReference>
<name>A0A0A2HE74_CLOBO</name>
<dbReference type="GeneID" id="5185578"/>
<keyword evidence="2" id="KW-0238">DNA-binding</keyword>
<dbReference type="Proteomes" id="UP000663464">
    <property type="component" value="Chromosome"/>
</dbReference>
<feature type="domain" description="HTH gntR-type" evidence="4">
    <location>
        <begin position="11"/>
        <end position="79"/>
    </location>
</feature>
<dbReference type="GO" id="GO:0003677">
    <property type="term" value="F:DNA binding"/>
    <property type="evidence" value="ECO:0007669"/>
    <property type="project" value="UniProtKB-KW"/>
</dbReference>
<dbReference type="PANTHER" id="PTHR38445">
    <property type="entry name" value="HTH-TYPE TRANSCRIPTIONAL REPRESSOR YTRA"/>
    <property type="match status" value="1"/>
</dbReference>
<keyword evidence="1" id="KW-0805">Transcription regulation</keyword>
<dbReference type="Proteomes" id="UP000473887">
    <property type="component" value="Unassembled WGS sequence"/>
</dbReference>
<dbReference type="PANTHER" id="PTHR38445:SF12">
    <property type="entry name" value="GNTR-FAMILY TRANSCRIPTIONAL REGULATOR"/>
    <property type="match status" value="1"/>
</dbReference>
<dbReference type="Gene3D" id="1.10.10.10">
    <property type="entry name" value="Winged helix-like DNA-binding domain superfamily/Winged helix DNA-binding domain"/>
    <property type="match status" value="1"/>
</dbReference>
<dbReference type="GO" id="GO:0003700">
    <property type="term" value="F:DNA-binding transcription factor activity"/>
    <property type="evidence" value="ECO:0007669"/>
    <property type="project" value="InterPro"/>
</dbReference>
<gene>
    <name evidence="5" type="ORF">EXM69_12615</name>
    <name evidence="6" type="ORF">JQS73_07485</name>
</gene>
<dbReference type="RefSeq" id="WP_003358748.1">
    <property type="nucleotide sequence ID" value="NZ_AP014696.1"/>
</dbReference>
<dbReference type="EMBL" id="SGKC01000024">
    <property type="protein sequence ID" value="NEZ92762.1"/>
    <property type="molecule type" value="Genomic_DNA"/>
</dbReference>
<dbReference type="OrthoDB" id="9802328at2"/>
<reference evidence="6 8" key="1">
    <citation type="journal article" date="2014" name="J. Infect. Dis.">
        <title>Molecular characterization of a novel botulinum neurotoxin type H gene.</title>
        <authorList>
            <person name="Dover N."/>
            <person name="Barash J.R."/>
            <person name="Hill K.K."/>
            <person name="Xie G."/>
            <person name="Arnon S.S."/>
        </authorList>
    </citation>
    <scope>NUCLEOTIDE SEQUENCE [LARGE SCALE GENOMIC DNA]</scope>
    <source>
        <strain evidence="6 8">IBCA10-7060</strain>
    </source>
</reference>
<reference evidence="6" key="3">
    <citation type="submission" date="2021-02" db="EMBL/GenBank/DDBJ databases">
        <authorList>
            <person name="Dover N."/>
            <person name="Barash J.R."/>
            <person name="Bell J.M."/>
            <person name="Sylvester M.D."/>
            <person name="Arnon S."/>
        </authorList>
    </citation>
    <scope>NUCLEOTIDE SEQUENCE</scope>
    <source>
        <strain evidence="6">IBCA10-7060</strain>
    </source>
</reference>
<evidence type="ECO:0000256" key="3">
    <source>
        <dbReference type="ARBA" id="ARBA00023163"/>
    </source>
</evidence>
<dbReference type="AlphaFoldDB" id="A0A0A2HE74"/>
<evidence type="ECO:0000256" key="2">
    <source>
        <dbReference type="ARBA" id="ARBA00023125"/>
    </source>
</evidence>
<evidence type="ECO:0000313" key="8">
    <source>
        <dbReference type="Proteomes" id="UP000663464"/>
    </source>
</evidence>
<dbReference type="InterPro" id="IPR000524">
    <property type="entry name" value="Tscrpt_reg_HTH_GntR"/>
</dbReference>
<evidence type="ECO:0000313" key="5">
    <source>
        <dbReference type="EMBL" id="NEZ92762.1"/>
    </source>
</evidence>